<reference evidence="2" key="1">
    <citation type="submission" date="2021-02" db="EMBL/GenBank/DDBJ databases">
        <title>Draft genome sequence of Microbispora sp. RL4-1S isolated from rice leaves in Thailand.</title>
        <authorList>
            <person name="Muangham S."/>
            <person name="Duangmal K."/>
        </authorList>
    </citation>
    <scope>NUCLEOTIDE SEQUENCE</scope>
    <source>
        <strain evidence="2">RL4-1S</strain>
    </source>
</reference>
<sequence>MAKREQLAILEAQPPRQDHAEESLDRLPLLTADLADAPEELQRELFEVFHLEVRYDARANTALIRVTLDSDTVSDIVSPEREGSRQPVTVRQAPSIRAR</sequence>
<gene>
    <name evidence="2" type="ORF">JOL79_18965</name>
</gene>
<evidence type="ECO:0000313" key="2">
    <source>
        <dbReference type="EMBL" id="MBP2705892.1"/>
    </source>
</evidence>
<keyword evidence="3" id="KW-1185">Reference proteome</keyword>
<accession>A0A940WM50</accession>
<evidence type="ECO:0000313" key="3">
    <source>
        <dbReference type="Proteomes" id="UP000674234"/>
    </source>
</evidence>
<dbReference type="Proteomes" id="UP000674234">
    <property type="component" value="Unassembled WGS sequence"/>
</dbReference>
<dbReference type="RefSeq" id="WP_210157183.1">
    <property type="nucleotide sequence ID" value="NZ_JAFCNB010000010.1"/>
</dbReference>
<organism evidence="2 3">
    <name type="scientific">Microbispora oryzae</name>
    <dbReference type="NCBI Taxonomy" id="2806554"/>
    <lineage>
        <taxon>Bacteria</taxon>
        <taxon>Bacillati</taxon>
        <taxon>Actinomycetota</taxon>
        <taxon>Actinomycetes</taxon>
        <taxon>Streptosporangiales</taxon>
        <taxon>Streptosporangiaceae</taxon>
        <taxon>Microbispora</taxon>
    </lineage>
</organism>
<evidence type="ECO:0000256" key="1">
    <source>
        <dbReference type="SAM" id="MobiDB-lite"/>
    </source>
</evidence>
<proteinExistence type="predicted"/>
<protein>
    <submittedName>
        <fullName evidence="2">Uncharacterized protein</fullName>
    </submittedName>
</protein>
<name>A0A940WM50_9ACTN</name>
<dbReference type="EMBL" id="JAFCNB010000010">
    <property type="protein sequence ID" value="MBP2705892.1"/>
    <property type="molecule type" value="Genomic_DNA"/>
</dbReference>
<feature type="region of interest" description="Disordered" evidence="1">
    <location>
        <begin position="1"/>
        <end position="22"/>
    </location>
</feature>
<feature type="region of interest" description="Disordered" evidence="1">
    <location>
        <begin position="77"/>
        <end position="99"/>
    </location>
</feature>
<dbReference type="AlphaFoldDB" id="A0A940WM50"/>
<comment type="caution">
    <text evidence="2">The sequence shown here is derived from an EMBL/GenBank/DDBJ whole genome shotgun (WGS) entry which is preliminary data.</text>
</comment>